<sequence length="666" mass="74361">MTDREFSVTDNQWITLKDGTRLAARIWMPDGAEADPVPAVFEFLPYRKRDGTSPRDESTYPVFAAAGIAGVRVDIRGSGESDGVIDGEYTELELANACELIAWIAGQPWSNGSVGMMGISWGGFNCLQVAALRPPALKAIISIASTVDRYNDDIHYKNGCHLSAQLSWAATMLAYQSRAPDPALVGDRWKAMWLERLENEPFFMEEWLQHQRRDDFWKHGSISEDFSAVEVPALVIAGWADGYRNTPLKAVEGLGDKSKALIGPWVHKYPHFAWPKPRADFHGEAIAWWNRWLRREENGVENLPQVRAYILDGPKPAPRRDVDPGFWLAMETWQKPEMQCFYVEQFGSLMEGMPIPHAPEHLLYLKSPLDTGTASGEWFTLKPDAELAIDQRSDDAGSMTFQTAPLTEAQDYLGQPVLTISLRSEAELANLCARLVDIHPDGTATRVSFGVLNLAHRDGNEHPQPMTPGAPTHIRLMLDACGYRFGKGHRIRLSLSTSYWPMVLPPPIDVGLSLDIASLGLAMPKLGSHNVIEVKQPDNSDPLPKYKEHKPGATRRQVVRDMSANRTDYCIYEDTGLFEHPGTGLSTRQLRDEVWSISPDDPLSMRGTSVWTCDMQRPGWFVRTVATATIACTAADWLIAGSVVAFEGDAKIFEKTYEKVIPRDLM</sequence>
<evidence type="ECO:0000313" key="4">
    <source>
        <dbReference type="EMBL" id="PZM10928.1"/>
    </source>
</evidence>
<dbReference type="InterPro" id="IPR000383">
    <property type="entry name" value="Xaa-Pro-like_dom"/>
</dbReference>
<accession>A0A2W4CIU8</accession>
<dbReference type="GO" id="GO:0008239">
    <property type="term" value="F:dipeptidyl-peptidase activity"/>
    <property type="evidence" value="ECO:0007669"/>
    <property type="project" value="InterPro"/>
</dbReference>
<dbReference type="EMBL" id="PCDP01000043">
    <property type="protein sequence ID" value="PZM10928.1"/>
    <property type="molecule type" value="Genomic_DNA"/>
</dbReference>
<dbReference type="OrthoDB" id="9806163at2"/>
<dbReference type="Gene3D" id="2.60.120.260">
    <property type="entry name" value="Galactose-binding domain-like"/>
    <property type="match status" value="1"/>
</dbReference>
<dbReference type="Proteomes" id="UP000248925">
    <property type="component" value="Unassembled WGS sequence"/>
</dbReference>
<organism evidence="4 5">
    <name type="scientific">Rhizobium tubonense</name>
    <dbReference type="NCBI Taxonomy" id="484088"/>
    <lineage>
        <taxon>Bacteria</taxon>
        <taxon>Pseudomonadati</taxon>
        <taxon>Pseudomonadota</taxon>
        <taxon>Alphaproteobacteria</taxon>
        <taxon>Hyphomicrobiales</taxon>
        <taxon>Rhizobiaceae</taxon>
        <taxon>Rhizobium/Agrobacterium group</taxon>
        <taxon>Rhizobium</taxon>
    </lineage>
</organism>
<dbReference type="Pfam" id="PF08530">
    <property type="entry name" value="PepX_C"/>
    <property type="match status" value="1"/>
</dbReference>
<dbReference type="SMART" id="SM00939">
    <property type="entry name" value="PepX_C"/>
    <property type="match status" value="1"/>
</dbReference>
<dbReference type="RefSeq" id="WP_111162376.1">
    <property type="nucleotide sequence ID" value="NZ_PCDP01000043.1"/>
</dbReference>
<feature type="region of interest" description="Disordered" evidence="2">
    <location>
        <begin position="533"/>
        <end position="552"/>
    </location>
</feature>
<dbReference type="InterPro" id="IPR005674">
    <property type="entry name" value="CocE/Ser_esterase"/>
</dbReference>
<name>A0A2W4CIU8_9HYPH</name>
<keyword evidence="1" id="KW-0378">Hydrolase</keyword>
<dbReference type="SUPFAM" id="SSF49785">
    <property type="entry name" value="Galactose-binding domain-like"/>
    <property type="match status" value="1"/>
</dbReference>
<reference evidence="4 5" key="1">
    <citation type="journal article" date="2018" name="Sci. Rep.">
        <title>Rhizobium tumorigenes sp. nov., a novel plant tumorigenic bacterium isolated from cane gall tumors on thornless blackberry.</title>
        <authorList>
            <person name="Kuzmanovi N."/>
            <person name="Smalla K."/>
            <person name="Gronow S."/>
            <person name="PuBawska J."/>
        </authorList>
    </citation>
    <scope>NUCLEOTIDE SEQUENCE [LARGE SCALE GENOMIC DNA]</scope>
    <source>
        <strain evidence="4 5">CCBAU 85046</strain>
    </source>
</reference>
<proteinExistence type="predicted"/>
<dbReference type="InterPro" id="IPR029058">
    <property type="entry name" value="AB_hydrolase_fold"/>
</dbReference>
<dbReference type="InterPro" id="IPR050585">
    <property type="entry name" value="Xaa-Pro_dipeptidyl-ppase/CocE"/>
</dbReference>
<dbReference type="PANTHER" id="PTHR43056:SF10">
    <property type="entry name" value="COCE_NOND FAMILY, PUTATIVE (AFU_ORTHOLOGUE AFUA_7G00600)-RELATED"/>
    <property type="match status" value="1"/>
</dbReference>
<dbReference type="InterPro" id="IPR013736">
    <property type="entry name" value="Xaa-Pro_dipept_C"/>
</dbReference>
<dbReference type="AlphaFoldDB" id="A0A2W4CIU8"/>
<dbReference type="PANTHER" id="PTHR43056">
    <property type="entry name" value="PEPTIDASE S9 PROLYL OLIGOPEPTIDASE"/>
    <property type="match status" value="1"/>
</dbReference>
<dbReference type="SUPFAM" id="SSF53474">
    <property type="entry name" value="alpha/beta-Hydrolases"/>
    <property type="match status" value="1"/>
</dbReference>
<evidence type="ECO:0000259" key="3">
    <source>
        <dbReference type="SMART" id="SM00939"/>
    </source>
</evidence>
<dbReference type="Gene3D" id="3.40.50.1820">
    <property type="entry name" value="alpha/beta hydrolase"/>
    <property type="match status" value="2"/>
</dbReference>
<evidence type="ECO:0000256" key="1">
    <source>
        <dbReference type="ARBA" id="ARBA00022801"/>
    </source>
</evidence>
<protein>
    <submittedName>
        <fullName evidence="4">Peptidase</fullName>
    </submittedName>
</protein>
<dbReference type="Pfam" id="PF02129">
    <property type="entry name" value="Peptidase_S15"/>
    <property type="match status" value="1"/>
</dbReference>
<dbReference type="InterPro" id="IPR008979">
    <property type="entry name" value="Galactose-bd-like_sf"/>
</dbReference>
<evidence type="ECO:0000256" key="2">
    <source>
        <dbReference type="SAM" id="MobiDB-lite"/>
    </source>
</evidence>
<feature type="domain" description="Xaa-Pro dipeptidyl-peptidase C-terminal" evidence="3">
    <location>
        <begin position="286"/>
        <end position="544"/>
    </location>
</feature>
<comment type="caution">
    <text evidence="4">The sequence shown here is derived from an EMBL/GenBank/DDBJ whole genome shotgun (WGS) entry which is preliminary data.</text>
</comment>
<gene>
    <name evidence="4" type="ORF">CPY51_21935</name>
</gene>
<dbReference type="NCBIfam" id="TIGR00976">
    <property type="entry name" value="CocE_NonD"/>
    <property type="match status" value="1"/>
</dbReference>
<keyword evidence="5" id="KW-1185">Reference proteome</keyword>
<evidence type="ECO:0000313" key="5">
    <source>
        <dbReference type="Proteomes" id="UP000248925"/>
    </source>
</evidence>